<organism evidence="4 5">
    <name type="scientific">Ascodesmis nigricans</name>
    <dbReference type="NCBI Taxonomy" id="341454"/>
    <lineage>
        <taxon>Eukaryota</taxon>
        <taxon>Fungi</taxon>
        <taxon>Dikarya</taxon>
        <taxon>Ascomycota</taxon>
        <taxon>Pezizomycotina</taxon>
        <taxon>Pezizomycetes</taxon>
        <taxon>Pezizales</taxon>
        <taxon>Ascodesmidaceae</taxon>
        <taxon>Ascodesmis</taxon>
    </lineage>
</organism>
<dbReference type="GO" id="GO:0010468">
    <property type="term" value="P:regulation of gene expression"/>
    <property type="evidence" value="ECO:0007669"/>
    <property type="project" value="UniProtKB-ARBA"/>
</dbReference>
<evidence type="ECO:0000313" key="4">
    <source>
        <dbReference type="EMBL" id="TGZ81969.1"/>
    </source>
</evidence>
<dbReference type="PANTHER" id="PTHR10742">
    <property type="entry name" value="FLAVIN MONOAMINE OXIDASE"/>
    <property type="match status" value="1"/>
</dbReference>
<gene>
    <name evidence="4" type="ORF">EX30DRAFT_358650</name>
</gene>
<dbReference type="GO" id="GO:0016491">
    <property type="term" value="F:oxidoreductase activity"/>
    <property type="evidence" value="ECO:0007669"/>
    <property type="project" value="UniProtKB-KW"/>
</dbReference>
<dbReference type="InterPro" id="IPR002937">
    <property type="entry name" value="Amino_oxidase"/>
</dbReference>
<dbReference type="InterPro" id="IPR036188">
    <property type="entry name" value="FAD/NAD-bd_sf"/>
</dbReference>
<evidence type="ECO:0000259" key="3">
    <source>
        <dbReference type="PROSITE" id="PS50934"/>
    </source>
</evidence>
<dbReference type="PANTHER" id="PTHR10742:SF386">
    <property type="entry name" value="LYSINE-SPECIFIC HISTONE DEMETHYLASE 1A"/>
    <property type="match status" value="1"/>
</dbReference>
<keyword evidence="2" id="KW-0560">Oxidoreductase</keyword>
<dbReference type="SUPFAM" id="SSF47095">
    <property type="entry name" value="HMG-box"/>
    <property type="match status" value="1"/>
</dbReference>
<dbReference type="GO" id="GO:0006338">
    <property type="term" value="P:chromatin remodeling"/>
    <property type="evidence" value="ECO:0007669"/>
    <property type="project" value="TreeGrafter"/>
</dbReference>
<dbReference type="SUPFAM" id="SSF51905">
    <property type="entry name" value="FAD/NAD(P)-binding domain"/>
    <property type="match status" value="1"/>
</dbReference>
<dbReference type="OrthoDB" id="9982100at2759"/>
<dbReference type="InterPro" id="IPR036910">
    <property type="entry name" value="HMG_box_dom_sf"/>
</dbReference>
<dbReference type="Pfam" id="PF04433">
    <property type="entry name" value="SWIRM"/>
    <property type="match status" value="1"/>
</dbReference>
<comment type="similarity">
    <text evidence="1">Belongs to the flavin monoamine oxidase family.</text>
</comment>
<keyword evidence="5" id="KW-1185">Reference proteome</keyword>
<evidence type="ECO:0000256" key="1">
    <source>
        <dbReference type="ARBA" id="ARBA00005995"/>
    </source>
</evidence>
<dbReference type="InterPro" id="IPR009057">
    <property type="entry name" value="Homeodomain-like_sf"/>
</dbReference>
<dbReference type="EMBL" id="ML220117">
    <property type="protein sequence ID" value="TGZ81969.1"/>
    <property type="molecule type" value="Genomic_DNA"/>
</dbReference>
<dbReference type="SUPFAM" id="SSF46689">
    <property type="entry name" value="Homeodomain-like"/>
    <property type="match status" value="1"/>
</dbReference>
<evidence type="ECO:0000256" key="2">
    <source>
        <dbReference type="ARBA" id="ARBA00023002"/>
    </source>
</evidence>
<protein>
    <recommendedName>
        <fullName evidence="3">SWIRM domain-containing protein</fullName>
    </recommendedName>
</protein>
<dbReference type="Gene3D" id="1.10.10.10">
    <property type="entry name" value="Winged helix-like DNA-binding domain superfamily/Winged helix DNA-binding domain"/>
    <property type="match status" value="1"/>
</dbReference>
<dbReference type="STRING" id="341454.A0A4S2MYV8"/>
<accession>A0A4S2MYV8</accession>
<dbReference type="Pfam" id="PF01593">
    <property type="entry name" value="Amino_oxidase"/>
    <property type="match status" value="2"/>
</dbReference>
<dbReference type="Gene3D" id="3.90.660.10">
    <property type="match status" value="1"/>
</dbReference>
<dbReference type="InterPro" id="IPR036388">
    <property type="entry name" value="WH-like_DNA-bd_sf"/>
</dbReference>
<feature type="domain" description="SWIRM" evidence="3">
    <location>
        <begin position="70"/>
        <end position="165"/>
    </location>
</feature>
<dbReference type="PROSITE" id="PS50934">
    <property type="entry name" value="SWIRM"/>
    <property type="match status" value="1"/>
</dbReference>
<sequence length="963" mass="105721">MSLTESGGGGSSLLTMTQAPQGLPTIMEETLLPSALRTVPDRTQTKTRADFRPKTAIPQDLTAEEYAAQCIQAAIASRLSPYALHQKEYEVLRRHINHLQVTTYLHIRNGILRLWHRNPLVSVTREEAAGCAKDYRFFDVADVAYDWLVRNGYINFGCIEVPSTINSPQLLPVQRRKTIVVIGAGMAGLGCARQLEGLITQYGEKFSPKELPPRVVILEGRGRIGGRVYSHPLKNQSGSILPADKRATADLGAQVITGFDNGNPLGVLIRGQLALGYHSLKDNSVLHDSSGSPVDKYRDGLVERLFNDILDRVSIFKRKADLPKVIEGDKELIDHGKDPAGEGGKLIAEIEDNEVELPTLENTAPGIAISGQAPFTAGIDKLTGKPATATGSSASIPAAEQIIKLGWKLIPSASGMETITLAAKGDDPDYPTLGKTMDHVLEEYRKILNLTPQDLRLINWHYANLEYANATNVNNLSLGYWDQDDGQEFAGAHAMLKGGYTQVPRGLYLAPTPLDVKSRHVVKKVSYQRTPSDAQGACQVVVVTLPLGVLKAGSVEFDPPLPEWKTGAIERLGFGLLNKVVLVYDQPFWDVDNDMVGLLRDPSGDENLHQSYAANRGRFYMFWNVYKTSGKPVLVALMAGDAAHQTEVETDEHIISEATIALQAMYPNTTVPAPTETIITRWKSDPFSRGSYSYVGASATGEDYDLIAKPISNTLFFAGEATCKSHPATVHGAYISGLRAASELITTLLGDISVPTPLIPAKPKLDSAASAAYRTSSGSKRKAEDSAIERAAELKSSRLSEWESRLQSALVDALGERPVKPGRSGANPFLLYQKDHWFICKAKCDEARRTATGNSEAKATRNEVRAALGQMWREAPADEKKPYLDQTERNKEANAQGASEFKAKLKEWDGKAQRFREEWKKANPSVPSEEEVQAVREAQIERAEMKRSRKLNGYMEDSDEEEY</sequence>
<dbReference type="InterPro" id="IPR050281">
    <property type="entry name" value="Flavin_monoamine_oxidase"/>
</dbReference>
<dbReference type="InterPro" id="IPR007526">
    <property type="entry name" value="SWIRM"/>
</dbReference>
<dbReference type="AlphaFoldDB" id="A0A4S2MYV8"/>
<dbReference type="Proteomes" id="UP000298138">
    <property type="component" value="Unassembled WGS sequence"/>
</dbReference>
<dbReference type="GO" id="GO:0003682">
    <property type="term" value="F:chromatin binding"/>
    <property type="evidence" value="ECO:0007669"/>
    <property type="project" value="TreeGrafter"/>
</dbReference>
<dbReference type="SUPFAM" id="SSF54373">
    <property type="entry name" value="FAD-linked reductases, C-terminal domain"/>
    <property type="match status" value="1"/>
</dbReference>
<reference evidence="4 5" key="1">
    <citation type="submission" date="2019-04" db="EMBL/GenBank/DDBJ databases">
        <title>Comparative genomics and transcriptomics to analyze fruiting body development in filamentous ascomycetes.</title>
        <authorList>
            <consortium name="DOE Joint Genome Institute"/>
            <person name="Lutkenhaus R."/>
            <person name="Traeger S."/>
            <person name="Breuer J."/>
            <person name="Kuo A."/>
            <person name="Lipzen A."/>
            <person name="Pangilinan J."/>
            <person name="Dilworth D."/>
            <person name="Sandor L."/>
            <person name="Poggeler S."/>
            <person name="Barry K."/>
            <person name="Grigoriev I.V."/>
            <person name="Nowrousian M."/>
        </authorList>
    </citation>
    <scope>NUCLEOTIDE SEQUENCE [LARGE SCALE GENOMIC DNA]</scope>
    <source>
        <strain evidence="4 5">CBS 389.68</strain>
    </source>
</reference>
<dbReference type="Gene3D" id="3.50.50.60">
    <property type="entry name" value="FAD/NAD(P)-binding domain"/>
    <property type="match status" value="2"/>
</dbReference>
<dbReference type="InParanoid" id="A0A4S2MYV8"/>
<name>A0A4S2MYV8_9PEZI</name>
<dbReference type="Gene3D" id="1.10.30.10">
    <property type="entry name" value="High mobility group box domain"/>
    <property type="match status" value="1"/>
</dbReference>
<evidence type="ECO:0000313" key="5">
    <source>
        <dbReference type="Proteomes" id="UP000298138"/>
    </source>
</evidence>
<dbReference type="GO" id="GO:0050660">
    <property type="term" value="F:flavin adenine dinucleotide binding"/>
    <property type="evidence" value="ECO:0007669"/>
    <property type="project" value="TreeGrafter"/>
</dbReference>
<proteinExistence type="inferred from homology"/>
<dbReference type="FunFam" id="1.10.10.10:FF:000064">
    <property type="entry name" value="Lysine-specific histone demethylase 1A"/>
    <property type="match status" value="1"/>
</dbReference>